<evidence type="ECO:0000256" key="1">
    <source>
        <dbReference type="ARBA" id="ARBA00004141"/>
    </source>
</evidence>
<dbReference type="InterPro" id="IPR001873">
    <property type="entry name" value="ENaC"/>
</dbReference>
<keyword evidence="8 12" id="KW-0472">Membrane</keyword>
<sequence>MFYYLLIFLQGPTPKKRQLVRMRTRDVIHKLGSESYMHGISKIMASNSFNRRLFWTILLLCGVIAAVTQLSILSLKYLKFDTFFITTELENSEVEFPSITVCPNDVPFKYPSEVLEDTEIQVYKDWLSFLLKLEYPSTEYDHFSSWTGYYENLPGILPLFATECRDMILQCTYRGESCSCEHFDEYINAEHVLKCYTFNASKFMSTPSMKYAKSGPDLGLSLILGVDDTKFEDKFNIVGDTSRPYDLDDLYGYSSGFTVQIHPPDTIPTPMTHGFDISTSQSTTVALKEHLGDYLPHPYTNCSFDVLRSDKIYRRTLFTCDLLCKQKNVVKNCGCTSSILPVIGKYQICGQLKNWNSDPNLTDIIQKLLCEKKNILNNTPCHCSPCKENTYDITLSASDWPKYGHVFKLLEGLQEYLNENLRIEYDKLRDEMSDTQNFEKIDSYIRKAKLDLARLNVYFKELNVVSTVQIPSYQFANLMADIGGSLGLWIGISALSMMELLELLALIMCAFRKKKKNLNASKPDD</sequence>
<organism evidence="13 14">
    <name type="scientific">Pinctada imbricata</name>
    <name type="common">Atlantic pearl-oyster</name>
    <name type="synonym">Pinctada martensii</name>
    <dbReference type="NCBI Taxonomy" id="66713"/>
    <lineage>
        <taxon>Eukaryota</taxon>
        <taxon>Metazoa</taxon>
        <taxon>Spiralia</taxon>
        <taxon>Lophotrochozoa</taxon>
        <taxon>Mollusca</taxon>
        <taxon>Bivalvia</taxon>
        <taxon>Autobranchia</taxon>
        <taxon>Pteriomorphia</taxon>
        <taxon>Pterioida</taxon>
        <taxon>Pterioidea</taxon>
        <taxon>Pteriidae</taxon>
        <taxon>Pinctada</taxon>
    </lineage>
</organism>
<keyword evidence="14" id="KW-1185">Reference proteome</keyword>
<feature type="transmembrane region" description="Helical" evidence="12">
    <location>
        <begin position="53"/>
        <end position="75"/>
    </location>
</feature>
<keyword evidence="5 12" id="KW-1133">Transmembrane helix</keyword>
<evidence type="ECO:0000256" key="9">
    <source>
        <dbReference type="ARBA" id="ARBA00023201"/>
    </source>
</evidence>
<keyword evidence="2 11" id="KW-0813">Transport</keyword>
<evidence type="ECO:0000256" key="10">
    <source>
        <dbReference type="ARBA" id="ARBA00023303"/>
    </source>
</evidence>
<evidence type="ECO:0000313" key="13">
    <source>
        <dbReference type="EMBL" id="KAK3105065.1"/>
    </source>
</evidence>
<dbReference type="Pfam" id="PF00858">
    <property type="entry name" value="ASC"/>
    <property type="match status" value="1"/>
</dbReference>
<dbReference type="PRINTS" id="PR01078">
    <property type="entry name" value="AMINACHANNEL"/>
</dbReference>
<protein>
    <submittedName>
        <fullName evidence="13">Uncharacterized protein</fullName>
    </submittedName>
</protein>
<dbReference type="PANTHER" id="PTHR11690">
    <property type="entry name" value="AMILORIDE-SENSITIVE SODIUM CHANNEL-RELATED"/>
    <property type="match status" value="1"/>
</dbReference>
<name>A0AA88YHL9_PINIB</name>
<comment type="caution">
    <text evidence="13">The sequence shown here is derived from an EMBL/GenBank/DDBJ whole genome shotgun (WGS) entry which is preliminary data.</text>
</comment>
<accession>A0AA88YHL9</accession>
<keyword evidence="4 11" id="KW-0812">Transmembrane</keyword>
<evidence type="ECO:0000256" key="7">
    <source>
        <dbReference type="ARBA" id="ARBA00023065"/>
    </source>
</evidence>
<evidence type="ECO:0000256" key="12">
    <source>
        <dbReference type="SAM" id="Phobius"/>
    </source>
</evidence>
<evidence type="ECO:0000313" key="14">
    <source>
        <dbReference type="Proteomes" id="UP001186944"/>
    </source>
</evidence>
<gene>
    <name evidence="13" type="ORF">FSP39_016519</name>
</gene>
<dbReference type="EMBL" id="VSWD01000004">
    <property type="protein sequence ID" value="KAK3105065.1"/>
    <property type="molecule type" value="Genomic_DNA"/>
</dbReference>
<dbReference type="GO" id="GO:0005886">
    <property type="term" value="C:plasma membrane"/>
    <property type="evidence" value="ECO:0007669"/>
    <property type="project" value="TreeGrafter"/>
</dbReference>
<keyword evidence="3 11" id="KW-0894">Sodium channel</keyword>
<keyword evidence="7 11" id="KW-0406">Ion transport</keyword>
<evidence type="ECO:0000256" key="4">
    <source>
        <dbReference type="ARBA" id="ARBA00022692"/>
    </source>
</evidence>
<evidence type="ECO:0000256" key="5">
    <source>
        <dbReference type="ARBA" id="ARBA00022989"/>
    </source>
</evidence>
<evidence type="ECO:0000256" key="6">
    <source>
        <dbReference type="ARBA" id="ARBA00023053"/>
    </source>
</evidence>
<dbReference type="Gene3D" id="2.60.470.10">
    <property type="entry name" value="Acid-sensing ion channels like domains"/>
    <property type="match status" value="1"/>
</dbReference>
<feature type="transmembrane region" description="Helical" evidence="12">
    <location>
        <begin position="486"/>
        <end position="511"/>
    </location>
</feature>
<comment type="subcellular location">
    <subcellularLocation>
        <location evidence="1">Membrane</location>
        <topology evidence="1">Multi-pass membrane protein</topology>
    </subcellularLocation>
</comment>
<reference evidence="13" key="1">
    <citation type="submission" date="2019-08" db="EMBL/GenBank/DDBJ databases">
        <title>The improved chromosome-level genome for the pearl oyster Pinctada fucata martensii using PacBio sequencing and Hi-C.</title>
        <authorList>
            <person name="Zheng Z."/>
        </authorList>
    </citation>
    <scope>NUCLEOTIDE SEQUENCE</scope>
    <source>
        <strain evidence="13">ZZ-2019</strain>
        <tissue evidence="13">Adductor muscle</tissue>
    </source>
</reference>
<evidence type="ECO:0000256" key="8">
    <source>
        <dbReference type="ARBA" id="ARBA00023136"/>
    </source>
</evidence>
<dbReference type="AlphaFoldDB" id="A0AA88YHL9"/>
<keyword evidence="6" id="KW-0915">Sodium</keyword>
<keyword evidence="9 11" id="KW-0739">Sodium transport</keyword>
<dbReference type="Gene3D" id="1.10.287.770">
    <property type="entry name" value="YojJ-like"/>
    <property type="match status" value="1"/>
</dbReference>
<proteinExistence type="inferred from homology"/>
<comment type="similarity">
    <text evidence="11">Belongs to the amiloride-sensitive sodium channel (TC 1.A.6) family.</text>
</comment>
<evidence type="ECO:0000256" key="2">
    <source>
        <dbReference type="ARBA" id="ARBA00022448"/>
    </source>
</evidence>
<keyword evidence="10 11" id="KW-0407">Ion channel</keyword>
<dbReference type="Proteomes" id="UP001186944">
    <property type="component" value="Unassembled WGS sequence"/>
</dbReference>
<dbReference type="GO" id="GO:0015280">
    <property type="term" value="F:ligand-gated sodium channel activity"/>
    <property type="evidence" value="ECO:0007669"/>
    <property type="project" value="TreeGrafter"/>
</dbReference>
<evidence type="ECO:0000256" key="11">
    <source>
        <dbReference type="RuleBase" id="RU000679"/>
    </source>
</evidence>
<evidence type="ECO:0000256" key="3">
    <source>
        <dbReference type="ARBA" id="ARBA00022461"/>
    </source>
</evidence>